<gene>
    <name evidence="2" type="primary">LOC111462382</name>
</gene>
<dbReference type="GO" id="GO:0004864">
    <property type="term" value="F:protein phosphatase inhibitor activity"/>
    <property type="evidence" value="ECO:0007669"/>
    <property type="project" value="UniProtKB-ARBA"/>
</dbReference>
<dbReference type="InterPro" id="IPR053249">
    <property type="entry name" value="LFS"/>
</dbReference>
<proteinExistence type="predicted"/>
<dbReference type="SUPFAM" id="SSF55961">
    <property type="entry name" value="Bet v1-like"/>
    <property type="match status" value="1"/>
</dbReference>
<keyword evidence="1" id="KW-1185">Reference proteome</keyword>
<protein>
    <submittedName>
        <fullName evidence="2">Lachrymatory-factor synthase-like</fullName>
    </submittedName>
</protein>
<dbReference type="FunFam" id="3.30.530.20:FF:000064">
    <property type="entry name" value="Lachrymatory-factor synthase"/>
    <property type="match status" value="1"/>
</dbReference>
<dbReference type="InterPro" id="IPR023393">
    <property type="entry name" value="START-like_dom_sf"/>
</dbReference>
<dbReference type="PANTHER" id="PTHR33789">
    <property type="entry name" value="LACHRYMATORY-FACTOR SYNTHASE"/>
    <property type="match status" value="1"/>
</dbReference>
<evidence type="ECO:0000313" key="2">
    <source>
        <dbReference type="RefSeq" id="XP_022961689.1"/>
    </source>
</evidence>
<dbReference type="PANTHER" id="PTHR33789:SF11">
    <property type="entry name" value="OS05G0202300 PROTEIN"/>
    <property type="match status" value="1"/>
</dbReference>
<accession>A0A6J1HER8</accession>
<dbReference type="GeneID" id="111462382"/>
<dbReference type="InterPro" id="IPR019587">
    <property type="entry name" value="Polyketide_cyclase/dehydratase"/>
</dbReference>
<evidence type="ECO:0000313" key="1">
    <source>
        <dbReference type="Proteomes" id="UP000504609"/>
    </source>
</evidence>
<dbReference type="KEGG" id="cmos:111462382"/>
<dbReference type="RefSeq" id="XP_022961689.1">
    <property type="nucleotide sequence ID" value="XM_023105921.1"/>
</dbReference>
<sequence>MEKTDQKLFSLCFSLMEEQLLPPSKWEGEVSAETTAGKPHEIWPLLADEFCSLHKWLPIDTCHYVEGVQGQPGLIRYCATTDTTSSSEPSIKWAHERLKLIDPTEHILSYEILDNNVGFKSYVATMKLLPGGGDDGGGCKMVWSFEADPIEGWPLEEFVKYLEFSLQQMVNKMAEYLQKSP</sequence>
<dbReference type="Gene3D" id="3.30.530.20">
    <property type="match status" value="1"/>
</dbReference>
<name>A0A6J1HER8_CUCMO</name>
<dbReference type="Pfam" id="PF10604">
    <property type="entry name" value="Polyketide_cyc2"/>
    <property type="match status" value="1"/>
</dbReference>
<dbReference type="Proteomes" id="UP000504609">
    <property type="component" value="Unplaced"/>
</dbReference>
<dbReference type="CDD" id="cd07821">
    <property type="entry name" value="PYR_PYL_RCAR_like"/>
    <property type="match status" value="1"/>
</dbReference>
<reference evidence="2" key="1">
    <citation type="submission" date="2025-08" db="UniProtKB">
        <authorList>
            <consortium name="RefSeq"/>
        </authorList>
    </citation>
    <scope>IDENTIFICATION</scope>
    <source>
        <tissue evidence="2">Young leaves</tissue>
    </source>
</reference>
<dbReference type="AlphaFoldDB" id="A0A6J1HER8"/>
<organism evidence="1 2">
    <name type="scientific">Cucurbita moschata</name>
    <name type="common">Winter crookneck squash</name>
    <name type="synonym">Cucurbita pepo var. moschata</name>
    <dbReference type="NCBI Taxonomy" id="3662"/>
    <lineage>
        <taxon>Eukaryota</taxon>
        <taxon>Viridiplantae</taxon>
        <taxon>Streptophyta</taxon>
        <taxon>Embryophyta</taxon>
        <taxon>Tracheophyta</taxon>
        <taxon>Spermatophyta</taxon>
        <taxon>Magnoliopsida</taxon>
        <taxon>eudicotyledons</taxon>
        <taxon>Gunneridae</taxon>
        <taxon>Pentapetalae</taxon>
        <taxon>rosids</taxon>
        <taxon>fabids</taxon>
        <taxon>Cucurbitales</taxon>
        <taxon>Cucurbitaceae</taxon>
        <taxon>Cucurbiteae</taxon>
        <taxon>Cucurbita</taxon>
    </lineage>
</organism>